<dbReference type="Proteomes" id="UP001156836">
    <property type="component" value="Unassembled WGS sequence"/>
</dbReference>
<reference evidence="2" key="1">
    <citation type="journal article" date="2019" name="Int. J. Syst. Evol. Microbiol.">
        <title>The Global Catalogue of Microorganisms (GCM) 10K type strain sequencing project: providing services to taxonomists for standard genome sequencing and annotation.</title>
        <authorList>
            <consortium name="The Broad Institute Genomics Platform"/>
            <consortium name="The Broad Institute Genome Sequencing Center for Infectious Disease"/>
            <person name="Wu L."/>
            <person name="Ma J."/>
        </authorList>
    </citation>
    <scope>NUCLEOTIDE SEQUENCE [LARGE SCALE GENOMIC DNA]</scope>
    <source>
        <strain evidence="2">NBRC 104970</strain>
    </source>
</reference>
<organism evidence="1 2">
    <name type="scientific">Chitiniphilus shinanonensis</name>
    <dbReference type="NCBI Taxonomy" id="553088"/>
    <lineage>
        <taxon>Bacteria</taxon>
        <taxon>Pseudomonadati</taxon>
        <taxon>Pseudomonadota</taxon>
        <taxon>Betaproteobacteria</taxon>
        <taxon>Neisseriales</taxon>
        <taxon>Chitinibacteraceae</taxon>
        <taxon>Chitiniphilus</taxon>
    </lineage>
</organism>
<dbReference type="EMBL" id="BSOZ01000017">
    <property type="protein sequence ID" value="GLS04391.1"/>
    <property type="molecule type" value="Genomic_DNA"/>
</dbReference>
<gene>
    <name evidence="1" type="ORF">GCM10007860_15380</name>
</gene>
<dbReference type="RefSeq" id="WP_018749294.1">
    <property type="nucleotide sequence ID" value="NZ_BSOZ01000017.1"/>
</dbReference>
<comment type="caution">
    <text evidence="1">The sequence shown here is derived from an EMBL/GenBank/DDBJ whole genome shotgun (WGS) entry which is preliminary data.</text>
</comment>
<evidence type="ECO:0008006" key="3">
    <source>
        <dbReference type="Google" id="ProtNLM"/>
    </source>
</evidence>
<sequence length="148" mass="17123">MAHIFETLAQIKQYELDRALLQRAKLNEKYLASERKLTDDRAALRGELALIESFYSRGKHQMVLAGGVLQRVEELQQRVKSSAIALARLKTELDAFQEDVWRLFGRVRVLKNAIYIGVQTSRIKIVRDQEKLLDDILAVRKWQVDGTE</sequence>
<keyword evidence="2" id="KW-1185">Reference proteome</keyword>
<name>A0ABQ6BV54_9NEIS</name>
<accession>A0ABQ6BV54</accession>
<protein>
    <recommendedName>
        <fullName evidence="3">Flagellar FliJ protein</fullName>
    </recommendedName>
</protein>
<evidence type="ECO:0000313" key="1">
    <source>
        <dbReference type="EMBL" id="GLS04391.1"/>
    </source>
</evidence>
<proteinExistence type="predicted"/>
<evidence type="ECO:0000313" key="2">
    <source>
        <dbReference type="Proteomes" id="UP001156836"/>
    </source>
</evidence>